<organism evidence="3 4">
    <name type="scientific">Lobosporangium transversale</name>
    <dbReference type="NCBI Taxonomy" id="64571"/>
    <lineage>
        <taxon>Eukaryota</taxon>
        <taxon>Fungi</taxon>
        <taxon>Fungi incertae sedis</taxon>
        <taxon>Mucoromycota</taxon>
        <taxon>Mortierellomycotina</taxon>
        <taxon>Mortierellomycetes</taxon>
        <taxon>Mortierellales</taxon>
        <taxon>Mortierellaceae</taxon>
        <taxon>Lobosporangium</taxon>
    </lineage>
</organism>
<accession>A0A1Y2GEE3</accession>
<feature type="signal peptide" evidence="2">
    <location>
        <begin position="1"/>
        <end position="24"/>
    </location>
</feature>
<evidence type="ECO:0000313" key="4">
    <source>
        <dbReference type="Proteomes" id="UP000193648"/>
    </source>
</evidence>
<feature type="chain" id="PRO_5010991874" evidence="2">
    <location>
        <begin position="25"/>
        <end position="117"/>
    </location>
</feature>
<sequence>MRPKRRVKNWAKFITCWLLRSSAADRFPESKEHPGLKGNKPITDLQPETPSQVKKLDRLLQTLAISPKSTTELRVRLEEPHSQLRGNCAAIEISKGSKRTRVKASCLIGWLDKVILG</sequence>
<proteinExistence type="predicted"/>
<dbReference type="RefSeq" id="XP_021878454.1">
    <property type="nucleotide sequence ID" value="XM_022026748.1"/>
</dbReference>
<name>A0A1Y2GEE3_9FUNG</name>
<dbReference type="EMBL" id="MCFF01000037">
    <property type="protein sequence ID" value="ORZ08526.1"/>
    <property type="molecule type" value="Genomic_DNA"/>
</dbReference>
<dbReference type="Proteomes" id="UP000193648">
    <property type="component" value="Unassembled WGS sequence"/>
</dbReference>
<protein>
    <submittedName>
        <fullName evidence="3">Uncharacterized protein</fullName>
    </submittedName>
</protein>
<evidence type="ECO:0000313" key="3">
    <source>
        <dbReference type="EMBL" id="ORZ08526.1"/>
    </source>
</evidence>
<dbReference type="InParanoid" id="A0A1Y2GEE3"/>
<gene>
    <name evidence="3" type="ORF">BCR41DRAFT_373224</name>
</gene>
<evidence type="ECO:0000256" key="1">
    <source>
        <dbReference type="SAM" id="MobiDB-lite"/>
    </source>
</evidence>
<dbReference type="AlphaFoldDB" id="A0A1Y2GEE3"/>
<evidence type="ECO:0000256" key="2">
    <source>
        <dbReference type="SAM" id="SignalP"/>
    </source>
</evidence>
<feature type="region of interest" description="Disordered" evidence="1">
    <location>
        <begin position="27"/>
        <end position="48"/>
    </location>
</feature>
<keyword evidence="4" id="KW-1185">Reference proteome</keyword>
<reference evidence="3 4" key="1">
    <citation type="submission" date="2016-07" db="EMBL/GenBank/DDBJ databases">
        <title>Pervasive Adenine N6-methylation of Active Genes in Fungi.</title>
        <authorList>
            <consortium name="DOE Joint Genome Institute"/>
            <person name="Mondo S.J."/>
            <person name="Dannebaum R.O."/>
            <person name="Kuo R.C."/>
            <person name="Labutti K."/>
            <person name="Haridas S."/>
            <person name="Kuo A."/>
            <person name="Salamov A."/>
            <person name="Ahrendt S.R."/>
            <person name="Lipzen A."/>
            <person name="Sullivan W."/>
            <person name="Andreopoulos W.B."/>
            <person name="Clum A."/>
            <person name="Lindquist E."/>
            <person name="Daum C."/>
            <person name="Ramamoorthy G.K."/>
            <person name="Gryganskyi A."/>
            <person name="Culley D."/>
            <person name="Magnuson J.K."/>
            <person name="James T.Y."/>
            <person name="O'Malley M.A."/>
            <person name="Stajich J.E."/>
            <person name="Spatafora J.W."/>
            <person name="Visel A."/>
            <person name="Grigoriev I.V."/>
        </authorList>
    </citation>
    <scope>NUCLEOTIDE SEQUENCE [LARGE SCALE GENOMIC DNA]</scope>
    <source>
        <strain evidence="3 4">NRRL 3116</strain>
    </source>
</reference>
<dbReference type="GeneID" id="33568591"/>
<comment type="caution">
    <text evidence="3">The sequence shown here is derived from an EMBL/GenBank/DDBJ whole genome shotgun (WGS) entry which is preliminary data.</text>
</comment>
<keyword evidence="2" id="KW-0732">Signal</keyword>